<dbReference type="STRING" id="515622.bpr_I0577"/>
<organism evidence="2 3">
    <name type="scientific">Butyrivibrio proteoclasticus (strain ATCC 51982 / DSM 14932 / B316)</name>
    <name type="common">Clostridium proteoclasticum</name>
    <dbReference type="NCBI Taxonomy" id="515622"/>
    <lineage>
        <taxon>Bacteria</taxon>
        <taxon>Bacillati</taxon>
        <taxon>Bacillota</taxon>
        <taxon>Clostridia</taxon>
        <taxon>Lachnospirales</taxon>
        <taxon>Lachnospiraceae</taxon>
        <taxon>Butyrivibrio</taxon>
    </lineage>
</organism>
<feature type="domain" description="Methyltransferase" evidence="1">
    <location>
        <begin position="66"/>
        <end position="157"/>
    </location>
</feature>
<sequence>MGGVSMRDYSELHKKAWEYDAYDFWVKASGTPQERAQKDIADPIGMLKKYAVYFDSFEGIKIANICGSCGKKAIPLALLGADVTIFDISEDNKKYAMEVAAAANTEITFEVGDVLEIDLGRYAEYFDVVFMEGGILHYFHNIDEFMKMMNAILKPGGKIICSDFHPFTKIYDSLKLEQPTGSYFSTDIFEGEMAHARFYDEEIRKSIPKCSYRKYTISEIINSMLRNGFSLKQFDEHPSWEDERLPGEFTAIGIKCN</sequence>
<name>E0S0J7_BUTPB</name>
<dbReference type="Gene3D" id="3.40.50.150">
    <property type="entry name" value="Vaccinia Virus protein VP39"/>
    <property type="match status" value="1"/>
</dbReference>
<dbReference type="GO" id="GO:0008168">
    <property type="term" value="F:methyltransferase activity"/>
    <property type="evidence" value="ECO:0007669"/>
    <property type="project" value="UniProtKB-KW"/>
</dbReference>
<keyword evidence="2" id="KW-0489">Methyltransferase</keyword>
<keyword evidence="2" id="KW-0808">Transferase</keyword>
<protein>
    <submittedName>
        <fullName evidence="2">SAM-dependent methyltransferase</fullName>
    </submittedName>
</protein>
<dbReference type="InterPro" id="IPR029063">
    <property type="entry name" value="SAM-dependent_MTases_sf"/>
</dbReference>
<dbReference type="GO" id="GO:0032259">
    <property type="term" value="P:methylation"/>
    <property type="evidence" value="ECO:0007669"/>
    <property type="project" value="UniProtKB-KW"/>
</dbReference>
<evidence type="ECO:0000313" key="2">
    <source>
        <dbReference type="EMBL" id="ADL33322.1"/>
    </source>
</evidence>
<reference evidence="2 3" key="1">
    <citation type="journal article" date="2010" name="PLoS ONE">
        <title>The glycobiome of the rumen bacterium Butyrivibrio proteoclasticus B316(T) highlights adaptation to a polysaccharide-rich environment.</title>
        <authorList>
            <person name="Kelly W.J."/>
            <person name="Leahy S.C."/>
            <person name="Altermann E."/>
            <person name="Yeoman C.J."/>
            <person name="Dunne J.C."/>
            <person name="Kong Z."/>
            <person name="Pacheco D.M."/>
            <person name="Li D."/>
            <person name="Noel S.J."/>
            <person name="Moon C.D."/>
            <person name="Cookson A.L."/>
            <person name="Attwood G.T."/>
        </authorList>
    </citation>
    <scope>NUCLEOTIDE SEQUENCE [LARGE SCALE GENOMIC DNA]</scope>
    <source>
        <strain evidence="3">ATCC 51982 / DSM 14932 / B316</strain>
    </source>
</reference>
<dbReference type="AlphaFoldDB" id="E0S0J7"/>
<proteinExistence type="predicted"/>
<dbReference type="HOGENOM" id="CLU_996931_0_0_9"/>
<dbReference type="Proteomes" id="UP000001299">
    <property type="component" value="Chromosome 1"/>
</dbReference>
<dbReference type="CDD" id="cd02440">
    <property type="entry name" value="AdoMet_MTases"/>
    <property type="match status" value="1"/>
</dbReference>
<gene>
    <name evidence="2" type="ordered locus">bpr_I0577</name>
</gene>
<accession>E0S0J7</accession>
<keyword evidence="3" id="KW-1185">Reference proteome</keyword>
<dbReference type="KEGG" id="bpb:bpr_I0577"/>
<dbReference type="Pfam" id="PF13649">
    <property type="entry name" value="Methyltransf_25"/>
    <property type="match status" value="1"/>
</dbReference>
<evidence type="ECO:0000313" key="3">
    <source>
        <dbReference type="Proteomes" id="UP000001299"/>
    </source>
</evidence>
<dbReference type="SUPFAM" id="SSF53335">
    <property type="entry name" value="S-adenosyl-L-methionine-dependent methyltransferases"/>
    <property type="match status" value="1"/>
</dbReference>
<dbReference type="eggNOG" id="COG2227">
    <property type="taxonomic scope" value="Bacteria"/>
</dbReference>
<evidence type="ECO:0000259" key="1">
    <source>
        <dbReference type="Pfam" id="PF13649"/>
    </source>
</evidence>
<dbReference type="InterPro" id="IPR041698">
    <property type="entry name" value="Methyltransf_25"/>
</dbReference>
<dbReference type="EMBL" id="CP001810">
    <property type="protein sequence ID" value="ADL33322.1"/>
    <property type="molecule type" value="Genomic_DNA"/>
</dbReference>